<comment type="caution">
    <text evidence="2">The sequence shown here is derived from an EMBL/GenBank/DDBJ whole genome shotgun (WGS) entry which is preliminary data.</text>
</comment>
<dbReference type="GO" id="GO:0046872">
    <property type="term" value="F:metal ion binding"/>
    <property type="evidence" value="ECO:0007669"/>
    <property type="project" value="InterPro"/>
</dbReference>
<dbReference type="Proteomes" id="UP000032458">
    <property type="component" value="Unassembled WGS sequence"/>
</dbReference>
<dbReference type="Gene3D" id="1.20.120.450">
    <property type="entry name" value="dinb family like domain"/>
    <property type="match status" value="1"/>
</dbReference>
<dbReference type="InterPro" id="IPR034660">
    <property type="entry name" value="DinB/YfiT-like"/>
</dbReference>
<dbReference type="PATRIC" id="fig|1240678.4.peg.7567"/>
<dbReference type="Pfam" id="PF11716">
    <property type="entry name" value="MDMPI_N"/>
    <property type="match status" value="1"/>
</dbReference>
<name>A0A0D7CDS4_9ACTN</name>
<dbReference type="RefSeq" id="WP_030066888.1">
    <property type="nucleotide sequence ID" value="NZ_JRKI01000061.1"/>
</dbReference>
<keyword evidence="3" id="KW-1185">Reference proteome</keyword>
<evidence type="ECO:0000259" key="1">
    <source>
        <dbReference type="Pfam" id="PF11716"/>
    </source>
</evidence>
<proteinExistence type="predicted"/>
<dbReference type="EMBL" id="JRKI01000061">
    <property type="protein sequence ID" value="KIZ14403.1"/>
    <property type="molecule type" value="Genomic_DNA"/>
</dbReference>
<protein>
    <recommendedName>
        <fullName evidence="1">Mycothiol-dependent maleylpyruvate isomerase metal-binding domain-containing protein</fullName>
    </recommendedName>
</protein>
<sequence length="217" mass="23401">MSQSVEPHMLVSGSHVRQAVAYCADTLTGVPAAQWRGRAGSLQWTCWETLEHLADDLLTYALRFGLAQPMNVPRVPLRVSRDRPHGPANVIFGDEDAGPEGLLTVVAACGGLLATAVDTAPPACLAPHVFGASDPEGFAAMGVVETLVHTHDIAQGVHRVCEPPQDLSERALARLFPDVPVTGTPWSTLLWATGRLETPDRPRRTDWRWYGAPRGSS</sequence>
<dbReference type="SUPFAM" id="SSF109854">
    <property type="entry name" value="DinB/YfiT-like putative metalloenzymes"/>
    <property type="match status" value="1"/>
</dbReference>
<evidence type="ECO:0000313" key="2">
    <source>
        <dbReference type="EMBL" id="KIZ14403.1"/>
    </source>
</evidence>
<accession>A0A0D7CDS4</accession>
<organism evidence="2 3">
    <name type="scientific">Streptomyces natalensis ATCC 27448</name>
    <dbReference type="NCBI Taxonomy" id="1240678"/>
    <lineage>
        <taxon>Bacteria</taxon>
        <taxon>Bacillati</taxon>
        <taxon>Actinomycetota</taxon>
        <taxon>Actinomycetes</taxon>
        <taxon>Kitasatosporales</taxon>
        <taxon>Streptomycetaceae</taxon>
        <taxon>Streptomyces</taxon>
    </lineage>
</organism>
<dbReference type="AlphaFoldDB" id="A0A0D7CDS4"/>
<gene>
    <name evidence="2" type="ORF">SNA_35520</name>
</gene>
<evidence type="ECO:0000313" key="3">
    <source>
        <dbReference type="Proteomes" id="UP000032458"/>
    </source>
</evidence>
<feature type="domain" description="Mycothiol-dependent maleylpyruvate isomerase metal-binding" evidence="1">
    <location>
        <begin position="16"/>
        <end position="154"/>
    </location>
</feature>
<dbReference type="InterPro" id="IPR024344">
    <property type="entry name" value="MDMPI_metal-binding"/>
</dbReference>
<reference evidence="2 3" key="1">
    <citation type="submission" date="2014-09" db="EMBL/GenBank/DDBJ databases">
        <title>Draft genome sequence of Streptomyces natalensis ATCC 27448, producer of the antifungal pimaricin.</title>
        <authorList>
            <person name="Mendes M.V."/>
            <person name="Beites T."/>
            <person name="Pires S."/>
            <person name="Santos C.L."/>
            <person name="Moradas-Ferreira P."/>
        </authorList>
    </citation>
    <scope>NUCLEOTIDE SEQUENCE [LARGE SCALE GENOMIC DNA]</scope>
    <source>
        <strain evidence="2 3">ATCC 27448</strain>
    </source>
</reference>